<keyword evidence="6" id="KW-0472">Membrane</keyword>
<dbReference type="SMART" id="SM00356">
    <property type="entry name" value="ZnF_C3H1"/>
    <property type="match status" value="2"/>
</dbReference>
<gene>
    <name evidence="8" type="ORF">ERUC_LOCUS19968</name>
</gene>
<reference evidence="8 9" key="1">
    <citation type="submission" date="2022-03" db="EMBL/GenBank/DDBJ databases">
        <authorList>
            <person name="Macdonald S."/>
            <person name="Ahmed S."/>
            <person name="Newling K."/>
        </authorList>
    </citation>
    <scope>NUCLEOTIDE SEQUENCE [LARGE SCALE GENOMIC DNA]</scope>
</reference>
<dbReference type="PANTHER" id="PTHR12506">
    <property type="entry name" value="PROTEIN PHOSPHATASE RELATED"/>
    <property type="match status" value="1"/>
</dbReference>
<dbReference type="GO" id="GO:0003729">
    <property type="term" value="F:mRNA binding"/>
    <property type="evidence" value="ECO:0007669"/>
    <property type="project" value="UniProtKB-ARBA"/>
</dbReference>
<dbReference type="GO" id="GO:0008270">
    <property type="term" value="F:zinc ion binding"/>
    <property type="evidence" value="ECO:0007669"/>
    <property type="project" value="UniProtKB-KW"/>
</dbReference>
<dbReference type="EMBL" id="CAKOAT010189599">
    <property type="protein sequence ID" value="CAH8354213.1"/>
    <property type="molecule type" value="Genomic_DNA"/>
</dbReference>
<dbReference type="Pfam" id="PF00642">
    <property type="entry name" value="zf-CCCH"/>
    <property type="match status" value="2"/>
</dbReference>
<keyword evidence="2 5" id="KW-0863">Zinc-finger</keyword>
<proteinExistence type="predicted"/>
<evidence type="ECO:0000256" key="1">
    <source>
        <dbReference type="ARBA" id="ARBA00022723"/>
    </source>
</evidence>
<feature type="transmembrane region" description="Helical" evidence="6">
    <location>
        <begin position="91"/>
        <end position="109"/>
    </location>
</feature>
<accession>A0ABC8K5T7</accession>
<feature type="transmembrane region" description="Helical" evidence="6">
    <location>
        <begin position="129"/>
        <end position="147"/>
    </location>
</feature>
<dbReference type="PANTHER" id="PTHR12506:SF65">
    <property type="entry name" value="C3H1-TYPE DOMAIN-CONTAINING PROTEIN"/>
    <property type="match status" value="1"/>
</dbReference>
<keyword evidence="6" id="KW-1133">Transmembrane helix</keyword>
<keyword evidence="1 5" id="KW-0479">Metal-binding</keyword>
<keyword evidence="9" id="KW-1185">Reference proteome</keyword>
<comment type="caution">
    <text evidence="8">The sequence shown here is derived from an EMBL/GenBank/DDBJ whole genome shotgun (WGS) entry which is preliminary data.</text>
</comment>
<dbReference type="PROSITE" id="PS50103">
    <property type="entry name" value="ZF_C3H1"/>
    <property type="match status" value="2"/>
</dbReference>
<feature type="zinc finger region" description="C3H1-type" evidence="5">
    <location>
        <begin position="6"/>
        <end position="34"/>
    </location>
</feature>
<feature type="zinc finger region" description="C3H1-type" evidence="5">
    <location>
        <begin position="52"/>
        <end position="81"/>
    </location>
</feature>
<dbReference type="GO" id="GO:0003677">
    <property type="term" value="F:DNA binding"/>
    <property type="evidence" value="ECO:0007669"/>
    <property type="project" value="UniProtKB-KW"/>
</dbReference>
<dbReference type="AlphaFoldDB" id="A0ABC8K5T7"/>
<evidence type="ECO:0000256" key="6">
    <source>
        <dbReference type="SAM" id="Phobius"/>
    </source>
</evidence>
<protein>
    <recommendedName>
        <fullName evidence="7">C3H1-type domain-containing protein</fullName>
    </recommendedName>
</protein>
<evidence type="ECO:0000256" key="5">
    <source>
        <dbReference type="PROSITE-ProRule" id="PRU00723"/>
    </source>
</evidence>
<evidence type="ECO:0000256" key="3">
    <source>
        <dbReference type="ARBA" id="ARBA00022833"/>
    </source>
</evidence>
<organism evidence="8 9">
    <name type="scientific">Eruca vesicaria subsp. sativa</name>
    <name type="common">Garden rocket</name>
    <name type="synonym">Eruca sativa</name>
    <dbReference type="NCBI Taxonomy" id="29727"/>
    <lineage>
        <taxon>Eukaryota</taxon>
        <taxon>Viridiplantae</taxon>
        <taxon>Streptophyta</taxon>
        <taxon>Embryophyta</taxon>
        <taxon>Tracheophyta</taxon>
        <taxon>Spermatophyta</taxon>
        <taxon>Magnoliopsida</taxon>
        <taxon>eudicotyledons</taxon>
        <taxon>Gunneridae</taxon>
        <taxon>Pentapetalae</taxon>
        <taxon>rosids</taxon>
        <taxon>malvids</taxon>
        <taxon>Brassicales</taxon>
        <taxon>Brassicaceae</taxon>
        <taxon>Brassiceae</taxon>
        <taxon>Eruca</taxon>
    </lineage>
</organism>
<sequence>MELYRRDGQPVCQHFMRTGTRKYGGSCKYHHPRQGSVSVAPVSLSYLGYPLRLGEKECSYYMRTGQCKFGLICKFNHHVPQQHKLDDKFRFVGSLSGWTATLKFMWMPVSQMWTNFLNPDNIKGLSPTTMVLAMMGNGLMIPGALFIHDLM</sequence>
<evidence type="ECO:0000259" key="7">
    <source>
        <dbReference type="PROSITE" id="PS50103"/>
    </source>
</evidence>
<keyword evidence="6" id="KW-0812">Transmembrane</keyword>
<keyword evidence="4" id="KW-0238">DNA-binding</keyword>
<dbReference type="Gene3D" id="4.10.1000.10">
    <property type="entry name" value="Zinc finger, CCCH-type"/>
    <property type="match status" value="1"/>
</dbReference>
<feature type="domain" description="C3H1-type" evidence="7">
    <location>
        <begin position="6"/>
        <end position="34"/>
    </location>
</feature>
<evidence type="ECO:0000313" key="9">
    <source>
        <dbReference type="Proteomes" id="UP001642260"/>
    </source>
</evidence>
<name>A0ABC8K5T7_ERUVS</name>
<dbReference type="Proteomes" id="UP001642260">
    <property type="component" value="Unassembled WGS sequence"/>
</dbReference>
<feature type="domain" description="C3H1-type" evidence="7">
    <location>
        <begin position="52"/>
        <end position="81"/>
    </location>
</feature>
<dbReference type="InterPro" id="IPR036855">
    <property type="entry name" value="Znf_CCCH_sf"/>
</dbReference>
<evidence type="ECO:0000313" key="8">
    <source>
        <dbReference type="EMBL" id="CAH8354213.1"/>
    </source>
</evidence>
<dbReference type="InterPro" id="IPR000571">
    <property type="entry name" value="Znf_CCCH"/>
</dbReference>
<evidence type="ECO:0000256" key="2">
    <source>
        <dbReference type="ARBA" id="ARBA00022771"/>
    </source>
</evidence>
<evidence type="ECO:0000256" key="4">
    <source>
        <dbReference type="ARBA" id="ARBA00023125"/>
    </source>
</evidence>
<dbReference type="SUPFAM" id="SSF90229">
    <property type="entry name" value="CCCH zinc finger"/>
    <property type="match status" value="1"/>
</dbReference>
<dbReference type="InterPro" id="IPR050974">
    <property type="entry name" value="Plant_ZF_CCCH"/>
</dbReference>
<keyword evidence="3 5" id="KW-0862">Zinc</keyword>